<comment type="caution">
    <text evidence="1">The sequence shown here is derived from an EMBL/GenBank/DDBJ whole genome shotgun (WGS) entry which is preliminary data.</text>
</comment>
<evidence type="ECO:0000313" key="1">
    <source>
        <dbReference type="EMBL" id="KRX20044.1"/>
    </source>
</evidence>
<name>A0A0V0RZY4_9BILA</name>
<dbReference type="AlphaFoldDB" id="A0A0V0RZY4"/>
<accession>A0A0V0RZY4</accession>
<protein>
    <submittedName>
        <fullName evidence="1">Uncharacterized protein</fullName>
    </submittedName>
</protein>
<keyword evidence="2" id="KW-1185">Reference proteome</keyword>
<sequence>MKFSLFLLKGTNKNWCAEEGVTPSSGRIAMTNVGYVSHPELVKSVELTTRSSEARNGRKLPTAVAVSSDHIQTGNAHAFYHQQQLNELKKLAAGDPRPVLEIYDELASNASTSLKTAAHFPTWEQAQNTMYLQPFEEIPMTSGQAAGSATYCRADDNEIRCAVFNVSFADQ</sequence>
<dbReference type="OrthoDB" id="10472550at2759"/>
<gene>
    <name evidence="1" type="ORF">T07_13489</name>
</gene>
<proteinExistence type="predicted"/>
<organism evidence="1 2">
    <name type="scientific">Trichinella nelsoni</name>
    <dbReference type="NCBI Taxonomy" id="6336"/>
    <lineage>
        <taxon>Eukaryota</taxon>
        <taxon>Metazoa</taxon>
        <taxon>Ecdysozoa</taxon>
        <taxon>Nematoda</taxon>
        <taxon>Enoplea</taxon>
        <taxon>Dorylaimia</taxon>
        <taxon>Trichinellida</taxon>
        <taxon>Trichinellidae</taxon>
        <taxon>Trichinella</taxon>
    </lineage>
</organism>
<dbReference type="Proteomes" id="UP000054630">
    <property type="component" value="Unassembled WGS sequence"/>
</dbReference>
<dbReference type="EMBL" id="JYDL01000053">
    <property type="protein sequence ID" value="KRX20044.1"/>
    <property type="molecule type" value="Genomic_DNA"/>
</dbReference>
<reference evidence="1 2" key="1">
    <citation type="submission" date="2015-01" db="EMBL/GenBank/DDBJ databases">
        <title>Evolution of Trichinella species and genotypes.</title>
        <authorList>
            <person name="Korhonen P.K."/>
            <person name="Edoardo P."/>
            <person name="Giuseppe L.R."/>
            <person name="Gasser R.B."/>
        </authorList>
    </citation>
    <scope>NUCLEOTIDE SEQUENCE [LARGE SCALE GENOMIC DNA]</scope>
    <source>
        <strain evidence="1">ISS37</strain>
    </source>
</reference>
<evidence type="ECO:0000313" key="2">
    <source>
        <dbReference type="Proteomes" id="UP000054630"/>
    </source>
</evidence>